<comment type="caution">
    <text evidence="1">The sequence shown here is derived from an EMBL/GenBank/DDBJ whole genome shotgun (WGS) entry which is preliminary data.</text>
</comment>
<dbReference type="STRING" id="29421.B2M20_13250"/>
<proteinExistence type="predicted"/>
<dbReference type="EMBL" id="MWPQ01000049">
    <property type="protein sequence ID" value="OPH82139.1"/>
    <property type="molecule type" value="Genomic_DNA"/>
</dbReference>
<keyword evidence="2" id="KW-1185">Reference proteome</keyword>
<evidence type="ECO:0000313" key="1">
    <source>
        <dbReference type="EMBL" id="OPH82139.1"/>
    </source>
</evidence>
<organism evidence="1 2">
    <name type="scientific">Nitrobacter vulgaris</name>
    <dbReference type="NCBI Taxonomy" id="29421"/>
    <lineage>
        <taxon>Bacteria</taxon>
        <taxon>Pseudomonadati</taxon>
        <taxon>Pseudomonadota</taxon>
        <taxon>Alphaproteobacteria</taxon>
        <taxon>Hyphomicrobiales</taxon>
        <taxon>Nitrobacteraceae</taxon>
        <taxon>Nitrobacter</taxon>
    </lineage>
</organism>
<accession>A0A1V4HW82</accession>
<dbReference type="AlphaFoldDB" id="A0A1V4HW82"/>
<dbReference type="Proteomes" id="UP000189940">
    <property type="component" value="Unassembled WGS sequence"/>
</dbReference>
<sequence>MVAAISDDLPHQNPCAQCGRLIAAPVWFENGPRRTAYLWQCVHCGYQFETVAFFREANDELRAHAA</sequence>
<protein>
    <submittedName>
        <fullName evidence="1">Uncharacterized protein</fullName>
    </submittedName>
</protein>
<name>A0A1V4HW82_NITVU</name>
<reference evidence="1 2" key="1">
    <citation type="submission" date="2017-02" db="EMBL/GenBank/DDBJ databases">
        <title>Genome sequence of the nitrite-oxidizing bacterium Nitrobacter vulgaris strain Ab1.</title>
        <authorList>
            <person name="Mellbye B.L."/>
            <person name="Davis E.W."/>
            <person name="Spieck E."/>
            <person name="Chang J.H."/>
            <person name="Bottomley P.J."/>
            <person name="Sayavedra-Soto L.A."/>
        </authorList>
    </citation>
    <scope>NUCLEOTIDE SEQUENCE [LARGE SCALE GENOMIC DNA]</scope>
    <source>
        <strain evidence="1 2">Ab1</strain>
    </source>
</reference>
<evidence type="ECO:0000313" key="2">
    <source>
        <dbReference type="Proteomes" id="UP000189940"/>
    </source>
</evidence>
<gene>
    <name evidence="1" type="ORF">B2M20_13250</name>
</gene>